<evidence type="ECO:0000313" key="3">
    <source>
        <dbReference type="Proteomes" id="UP000694844"/>
    </source>
</evidence>
<reference evidence="4" key="1">
    <citation type="submission" date="2025-08" db="UniProtKB">
        <authorList>
            <consortium name="RefSeq"/>
        </authorList>
    </citation>
    <scope>IDENTIFICATION</scope>
    <source>
        <tissue evidence="4">Whole sample</tissue>
    </source>
</reference>
<dbReference type="GeneID" id="111110287"/>
<proteinExistence type="predicted"/>
<evidence type="ECO:0000256" key="2">
    <source>
        <dbReference type="SAM" id="SignalP"/>
    </source>
</evidence>
<organism evidence="3 4">
    <name type="scientific">Crassostrea virginica</name>
    <name type="common">Eastern oyster</name>
    <dbReference type="NCBI Taxonomy" id="6565"/>
    <lineage>
        <taxon>Eukaryota</taxon>
        <taxon>Metazoa</taxon>
        <taxon>Spiralia</taxon>
        <taxon>Lophotrochozoa</taxon>
        <taxon>Mollusca</taxon>
        <taxon>Bivalvia</taxon>
        <taxon>Autobranchia</taxon>
        <taxon>Pteriomorphia</taxon>
        <taxon>Ostreida</taxon>
        <taxon>Ostreoidea</taxon>
        <taxon>Ostreidae</taxon>
        <taxon>Crassostrea</taxon>
    </lineage>
</organism>
<protein>
    <submittedName>
        <fullName evidence="4">Uncharacterized protein LOC111110287</fullName>
    </submittedName>
</protein>
<keyword evidence="3" id="KW-1185">Reference proteome</keyword>
<feature type="region of interest" description="Disordered" evidence="1">
    <location>
        <begin position="763"/>
        <end position="790"/>
    </location>
</feature>
<feature type="chain" id="PRO_5034611901" evidence="2">
    <location>
        <begin position="32"/>
        <end position="1007"/>
    </location>
</feature>
<evidence type="ECO:0000256" key="1">
    <source>
        <dbReference type="SAM" id="MobiDB-lite"/>
    </source>
</evidence>
<feature type="signal peptide" evidence="2">
    <location>
        <begin position="1"/>
        <end position="31"/>
    </location>
</feature>
<dbReference type="OrthoDB" id="6200631at2759"/>
<keyword evidence="2" id="KW-0732">Signal</keyword>
<evidence type="ECO:0000313" key="4">
    <source>
        <dbReference type="RefSeq" id="XP_022302421.1"/>
    </source>
</evidence>
<dbReference type="AlphaFoldDB" id="A0A8B8BHI9"/>
<dbReference type="Proteomes" id="UP000694844">
    <property type="component" value="Chromosome 8"/>
</dbReference>
<gene>
    <name evidence="4" type="primary">LOC111110287</name>
</gene>
<name>A0A8B8BHI9_CRAVI</name>
<accession>A0A8B8BHI9</accession>
<dbReference type="RefSeq" id="XP_022302421.1">
    <property type="nucleotide sequence ID" value="XM_022446713.1"/>
</dbReference>
<sequence>MTYSIILEAMETPLRLWSSLLLFTLVHFVRCAPYNCKTLPDVLPDTGQYCEETLNTMNFSYGPRTGIKDDSTLNGKIQRLSGWKEYNRTLGTLTRCPHTNCDPSQLRSLKLVQYNRVKNPGIHESSYEWPAIQIEFTVPKPSFANNYVVEAIKLTFSSDKNDIKGDPSFKQKHRLFDFANYRYSSPDSDDTRPELQRLLRFPCFMGFDYERCPTEDYKVYSVTLTSFSNKRTETMLKPYTELTYNITIYGYHAYHPNPTVWKSTIAIALFPGNKDVTVVFDQAPDSRSVSMYNISLIAISAFTDATYKYKLVSKEQNRCCFEGTEDGYYYISIRPLCNDASCTKSSNYTTSHWFTVGNPKPVHIEGAVFQSQTMSSTLHVFLSVGSGVCLALTLLGLLCYYRWKKHTPHATKKKFSAFPKILLIYSNVNEMYFDLAQNFARICRENMPITIINDFQEDVMHAFEQNSIRYKERSDELSAAIVLWTPGSNTGSEQRTSRDNEFNIAINTVLQLKIENDIKLACVYFKKSHKRTIPKELRKHSFLIPERTLQMKSFLIGHKRHKDVNFSIQNQLLALKNKYFNIKHVEKTFQIDIEDADDEEETIPLKCIDDDMTREENIIFNPRCPIHGDQFVKAENRNRCIYGKLLKVNRMNETTDCTLQHDMMEDLDENQETTVLKDGDEEKRGPGISIINKGTRLFAENLILNPRCPVHGQKNVNKKSNLVANVTYSCKAQSVDMKDNGPAYEISDKMFSHDLEDVDNQQETSSVKPKGCPMKRHMFSPDTIGNSSESWTPNAKKIIINPMCPIHGDELVDIPKHMSTCIIINNCKEEEYEQRSPAQTCSFHHPHDNYYRTKFPDAEEYRRQRCCDWTFVHSQFYNECEHIQPNRFVSTHPQRIICPFEDTDDEIVFFGRSKNLRSRHIDCCDKKRTYLSSEIANNTDDKSLKLQASAILIEGENTLDRNRKDKVLRRTRSMDSMKSQNSDCSCYSRRSASISSLELKESFQNFI</sequence>
<dbReference type="KEGG" id="cvn:111110287"/>